<name>A0A521B4N0_9BACL</name>
<dbReference type="SUPFAM" id="SSF69593">
    <property type="entry name" value="Glycerol-3-phosphate (1)-acyltransferase"/>
    <property type="match status" value="1"/>
</dbReference>
<reference evidence="6 7" key="1">
    <citation type="submission" date="2017-05" db="EMBL/GenBank/DDBJ databases">
        <authorList>
            <person name="Varghese N."/>
            <person name="Submissions S."/>
        </authorList>
    </citation>
    <scope>NUCLEOTIDE SEQUENCE [LARGE SCALE GENOMIC DNA]</scope>
    <source>
        <strain evidence="6 7">DSM 45474</strain>
    </source>
</reference>
<dbReference type="PANTHER" id="PTHR10434:SF11">
    <property type="entry name" value="1-ACYL-SN-GLYCEROL-3-PHOSPHATE ACYLTRANSFERASE"/>
    <property type="match status" value="1"/>
</dbReference>
<keyword evidence="3 4" id="KW-0012">Acyltransferase</keyword>
<dbReference type="OrthoDB" id="9803035at2"/>
<comment type="similarity">
    <text evidence="1 4">Belongs to the 1-acyl-sn-glycerol-3-phosphate acyltransferase family.</text>
</comment>
<accession>A0A521B4N0</accession>
<evidence type="ECO:0000256" key="4">
    <source>
        <dbReference type="RuleBase" id="RU361267"/>
    </source>
</evidence>
<dbReference type="PANTHER" id="PTHR10434">
    <property type="entry name" value="1-ACYL-SN-GLYCEROL-3-PHOSPHATE ACYLTRANSFERASE"/>
    <property type="match status" value="1"/>
</dbReference>
<sequence length="197" mass="22244">MLYRTFRLLFRFLFRLFYRWEIEGVKHIPSQGPVVICCNHINNLDPPIVGAAANRPVRFMAKEELFKVPVLSFLLRRFGAFPVKRGSTDKRALKSALEVLKQGEVLGVFPEGTRSRDGSLGKAHNGASFIALKGKAKVVPAAVIGPYRIFQKVRIVFGPPVDLENFQNQQWTSHTLREATDQIMAEIEKLLSKGHSK</sequence>
<comment type="domain">
    <text evidence="4">The HXXXXD motif is essential for acyltransferase activity and may constitute the binding site for the phosphate moiety of the glycerol-3-phosphate.</text>
</comment>
<dbReference type="GO" id="GO:0016020">
    <property type="term" value="C:membrane"/>
    <property type="evidence" value="ECO:0007669"/>
    <property type="project" value="InterPro"/>
</dbReference>
<evidence type="ECO:0000313" key="7">
    <source>
        <dbReference type="Proteomes" id="UP000315636"/>
    </source>
</evidence>
<dbReference type="AlphaFoldDB" id="A0A521B4N0"/>
<dbReference type="InterPro" id="IPR004552">
    <property type="entry name" value="AGP_acyltrans"/>
</dbReference>
<keyword evidence="2 4" id="KW-0808">Transferase</keyword>
<dbReference type="InterPro" id="IPR002123">
    <property type="entry name" value="Plipid/glycerol_acylTrfase"/>
</dbReference>
<dbReference type="Proteomes" id="UP000315636">
    <property type="component" value="Unassembled WGS sequence"/>
</dbReference>
<dbReference type="Pfam" id="PF01553">
    <property type="entry name" value="Acyltransferase"/>
    <property type="match status" value="1"/>
</dbReference>
<dbReference type="RefSeq" id="WP_142504211.1">
    <property type="nucleotide sequence ID" value="NZ_FXTI01000001.1"/>
</dbReference>
<feature type="domain" description="Phospholipid/glycerol acyltransferase" evidence="5">
    <location>
        <begin position="34"/>
        <end position="146"/>
    </location>
</feature>
<dbReference type="GO" id="GO:0006654">
    <property type="term" value="P:phosphatidic acid biosynthetic process"/>
    <property type="evidence" value="ECO:0007669"/>
    <property type="project" value="TreeGrafter"/>
</dbReference>
<dbReference type="CDD" id="cd07989">
    <property type="entry name" value="LPLAT_AGPAT-like"/>
    <property type="match status" value="1"/>
</dbReference>
<keyword evidence="7" id="KW-1185">Reference proteome</keyword>
<keyword evidence="4" id="KW-1208">Phospholipid metabolism</keyword>
<evidence type="ECO:0000313" key="6">
    <source>
        <dbReference type="EMBL" id="SMO42016.1"/>
    </source>
</evidence>
<evidence type="ECO:0000256" key="2">
    <source>
        <dbReference type="ARBA" id="ARBA00022679"/>
    </source>
</evidence>
<dbReference type="EC" id="2.3.1.51" evidence="4"/>
<dbReference type="GO" id="GO:0003841">
    <property type="term" value="F:1-acylglycerol-3-phosphate O-acyltransferase activity"/>
    <property type="evidence" value="ECO:0007669"/>
    <property type="project" value="UniProtKB-UniRule"/>
</dbReference>
<protein>
    <recommendedName>
        <fullName evidence="4">1-acyl-sn-glycerol-3-phosphate acyltransferase</fullName>
        <ecNumber evidence="4">2.3.1.51</ecNumber>
    </recommendedName>
</protein>
<gene>
    <name evidence="6" type="ORF">SAMN06264849_101549</name>
</gene>
<evidence type="ECO:0000259" key="5">
    <source>
        <dbReference type="SMART" id="SM00563"/>
    </source>
</evidence>
<dbReference type="EMBL" id="FXTI01000001">
    <property type="protein sequence ID" value="SMO42016.1"/>
    <property type="molecule type" value="Genomic_DNA"/>
</dbReference>
<dbReference type="NCBIfam" id="TIGR00530">
    <property type="entry name" value="AGP_acyltrn"/>
    <property type="match status" value="1"/>
</dbReference>
<organism evidence="6 7">
    <name type="scientific">Melghirimyces algeriensis</name>
    <dbReference type="NCBI Taxonomy" id="910412"/>
    <lineage>
        <taxon>Bacteria</taxon>
        <taxon>Bacillati</taxon>
        <taxon>Bacillota</taxon>
        <taxon>Bacilli</taxon>
        <taxon>Bacillales</taxon>
        <taxon>Thermoactinomycetaceae</taxon>
        <taxon>Melghirimyces</taxon>
    </lineage>
</organism>
<keyword evidence="4" id="KW-0444">Lipid biosynthesis</keyword>
<evidence type="ECO:0000256" key="3">
    <source>
        <dbReference type="ARBA" id="ARBA00023315"/>
    </source>
</evidence>
<keyword evidence="4" id="KW-0443">Lipid metabolism</keyword>
<keyword evidence="4" id="KW-0594">Phospholipid biosynthesis</keyword>
<evidence type="ECO:0000256" key="1">
    <source>
        <dbReference type="ARBA" id="ARBA00008655"/>
    </source>
</evidence>
<proteinExistence type="inferred from homology"/>
<dbReference type="SMART" id="SM00563">
    <property type="entry name" value="PlsC"/>
    <property type="match status" value="1"/>
</dbReference>
<comment type="catalytic activity">
    <reaction evidence="4">
        <text>a 1-acyl-sn-glycero-3-phosphate + an acyl-CoA = a 1,2-diacyl-sn-glycero-3-phosphate + CoA</text>
        <dbReference type="Rhea" id="RHEA:19709"/>
        <dbReference type="ChEBI" id="CHEBI:57287"/>
        <dbReference type="ChEBI" id="CHEBI:57970"/>
        <dbReference type="ChEBI" id="CHEBI:58342"/>
        <dbReference type="ChEBI" id="CHEBI:58608"/>
        <dbReference type="EC" id="2.3.1.51"/>
    </reaction>
</comment>